<dbReference type="Proteomes" id="UP000614261">
    <property type="component" value="Unassembled WGS sequence"/>
</dbReference>
<comment type="caution">
    <text evidence="2">The sequence shown here is derived from an EMBL/GenBank/DDBJ whole genome shotgun (WGS) entry which is preliminary data.</text>
</comment>
<protein>
    <recommendedName>
        <fullName evidence="4">DUF3325 domain-containing protein</fullName>
    </recommendedName>
</protein>
<feature type="transmembrane region" description="Helical" evidence="1">
    <location>
        <begin position="6"/>
        <end position="23"/>
    </location>
</feature>
<evidence type="ECO:0000313" key="3">
    <source>
        <dbReference type="Proteomes" id="UP000614261"/>
    </source>
</evidence>
<gene>
    <name evidence="2" type="ORF">GCM10010833_01670</name>
</gene>
<dbReference type="EMBL" id="BMGD01000001">
    <property type="protein sequence ID" value="GGB50654.1"/>
    <property type="molecule type" value="Genomic_DNA"/>
</dbReference>
<sequence>MSPVFLFLAATAASLLAVVYLLYTDAKRARVFRLDRRMALPRSARAGWALTFAPGVALLALGELSAFLVWCGAITVLAWLVAARTPIRD</sequence>
<accession>A0ABQ1IRD5</accession>
<feature type="transmembrane region" description="Helical" evidence="1">
    <location>
        <begin position="44"/>
        <end position="61"/>
    </location>
</feature>
<name>A0ABQ1IRD5_9SPHN</name>
<keyword evidence="1" id="KW-0472">Membrane</keyword>
<keyword evidence="1" id="KW-1133">Transmembrane helix</keyword>
<evidence type="ECO:0000256" key="1">
    <source>
        <dbReference type="SAM" id="Phobius"/>
    </source>
</evidence>
<feature type="transmembrane region" description="Helical" evidence="1">
    <location>
        <begin position="67"/>
        <end position="87"/>
    </location>
</feature>
<proteinExistence type="predicted"/>
<evidence type="ECO:0008006" key="4">
    <source>
        <dbReference type="Google" id="ProtNLM"/>
    </source>
</evidence>
<evidence type="ECO:0000313" key="2">
    <source>
        <dbReference type="EMBL" id="GGB50654.1"/>
    </source>
</evidence>
<reference evidence="3" key="1">
    <citation type="journal article" date="2019" name="Int. J. Syst. Evol. Microbiol.">
        <title>The Global Catalogue of Microorganisms (GCM) 10K type strain sequencing project: providing services to taxonomists for standard genome sequencing and annotation.</title>
        <authorList>
            <consortium name="The Broad Institute Genomics Platform"/>
            <consortium name="The Broad Institute Genome Sequencing Center for Infectious Disease"/>
            <person name="Wu L."/>
            <person name="Ma J."/>
        </authorList>
    </citation>
    <scope>NUCLEOTIDE SEQUENCE [LARGE SCALE GENOMIC DNA]</scope>
    <source>
        <strain evidence="3">CGMCC 1.12851</strain>
    </source>
</reference>
<keyword evidence="1" id="KW-0812">Transmembrane</keyword>
<organism evidence="2 3">
    <name type="scientific">Blastomonas aquatica</name>
    <dbReference type="NCBI Taxonomy" id="1510276"/>
    <lineage>
        <taxon>Bacteria</taxon>
        <taxon>Pseudomonadati</taxon>
        <taxon>Pseudomonadota</taxon>
        <taxon>Alphaproteobacteria</taxon>
        <taxon>Sphingomonadales</taxon>
        <taxon>Sphingomonadaceae</taxon>
        <taxon>Blastomonas</taxon>
    </lineage>
</organism>
<keyword evidence="3" id="KW-1185">Reference proteome</keyword>
<dbReference type="RefSeq" id="WP_188512475.1">
    <property type="nucleotide sequence ID" value="NZ_BMGD01000001.1"/>
</dbReference>